<protein>
    <submittedName>
        <fullName evidence="1">PaeR7I family type II restriction endonuclease</fullName>
    </submittedName>
</protein>
<evidence type="ECO:0000313" key="2">
    <source>
        <dbReference type="Proteomes" id="UP001500879"/>
    </source>
</evidence>
<dbReference type="RefSeq" id="WP_344023155.1">
    <property type="nucleotide sequence ID" value="NZ_BAAABX010000025.1"/>
</dbReference>
<dbReference type="InterPro" id="IPR007636">
    <property type="entry name" value="Restrct_endonuc_II_XhoI"/>
</dbReference>
<comment type="caution">
    <text evidence="1">The sequence shown here is derived from an EMBL/GenBank/DDBJ whole genome shotgun (WGS) entry which is preliminary data.</text>
</comment>
<dbReference type="EMBL" id="BAAABX010000025">
    <property type="protein sequence ID" value="GAA0402728.1"/>
    <property type="molecule type" value="Genomic_DNA"/>
</dbReference>
<dbReference type="GO" id="GO:0004519">
    <property type="term" value="F:endonuclease activity"/>
    <property type="evidence" value="ECO:0007669"/>
    <property type="project" value="UniProtKB-KW"/>
</dbReference>
<reference evidence="1 2" key="1">
    <citation type="journal article" date="2019" name="Int. J. Syst. Evol. Microbiol.">
        <title>The Global Catalogue of Microorganisms (GCM) 10K type strain sequencing project: providing services to taxonomists for standard genome sequencing and annotation.</title>
        <authorList>
            <consortium name="The Broad Institute Genomics Platform"/>
            <consortium name="The Broad Institute Genome Sequencing Center for Infectious Disease"/>
            <person name="Wu L."/>
            <person name="Ma J."/>
        </authorList>
    </citation>
    <scope>NUCLEOTIDE SEQUENCE [LARGE SCALE GENOMIC DNA]</scope>
    <source>
        <strain evidence="1 2">JCM 4788</strain>
    </source>
</reference>
<keyword evidence="2" id="KW-1185">Reference proteome</keyword>
<evidence type="ECO:0000313" key="1">
    <source>
        <dbReference type="EMBL" id="GAA0402728.1"/>
    </source>
</evidence>
<organism evidence="1 2">
    <name type="scientific">Streptomyces luteireticuli</name>
    <dbReference type="NCBI Taxonomy" id="173858"/>
    <lineage>
        <taxon>Bacteria</taxon>
        <taxon>Bacillati</taxon>
        <taxon>Actinomycetota</taxon>
        <taxon>Actinomycetes</taxon>
        <taxon>Kitasatosporales</taxon>
        <taxon>Streptomycetaceae</taxon>
        <taxon>Streptomyces</taxon>
    </lineage>
</organism>
<accession>A0ABN0YNX3</accession>
<proteinExistence type="predicted"/>
<sequence>MAVDRRDFERAVAEYWGVRDTQGENSKLKDVEGAGTAGKVRGGQHFDPIALLLKQFFLDAGYPDNAVRVTVSDRLELPGYYRPQKRWDVVVTYEDTLVAAFELKALGGPSFGNNYNNRVEEALGSAVDVRRARLAELYPGERPWLGYFFIMEDDKGSRSSVALDRGAFPVEDIWLDDCCLAAGGKPCGLPKRKTLHGKSYQERFAIFCERLLEEQLYDAACYITSSAADPTPTELAASLDWQHFAAAVTARITYLHELGIPKPQTSDGALFGDSSQG</sequence>
<keyword evidence="1" id="KW-0255">Endonuclease</keyword>
<gene>
    <name evidence="1" type="ORF">GCM10010357_24690</name>
</gene>
<name>A0ABN0YNX3_9ACTN</name>
<dbReference type="Proteomes" id="UP001500879">
    <property type="component" value="Unassembled WGS sequence"/>
</dbReference>
<dbReference type="Pfam" id="PF04555">
    <property type="entry name" value="XhoI"/>
    <property type="match status" value="2"/>
</dbReference>
<keyword evidence="1" id="KW-0378">Hydrolase</keyword>
<keyword evidence="1" id="KW-0540">Nuclease</keyword>